<dbReference type="EMBL" id="JAAMPC010000009">
    <property type="protein sequence ID" value="KAG2296903.1"/>
    <property type="molecule type" value="Genomic_DNA"/>
</dbReference>
<reference evidence="1 2" key="1">
    <citation type="submission" date="2020-02" db="EMBL/GenBank/DDBJ databases">
        <authorList>
            <person name="Ma Q."/>
            <person name="Huang Y."/>
            <person name="Song X."/>
            <person name="Pei D."/>
        </authorList>
    </citation>
    <scope>NUCLEOTIDE SEQUENCE [LARGE SCALE GENOMIC DNA]</scope>
    <source>
        <strain evidence="1">Sxm20200214</strain>
        <tissue evidence="1">Leaf</tissue>
    </source>
</reference>
<organism evidence="1 2">
    <name type="scientific">Brassica carinata</name>
    <name type="common">Ethiopian mustard</name>
    <name type="synonym">Abyssinian cabbage</name>
    <dbReference type="NCBI Taxonomy" id="52824"/>
    <lineage>
        <taxon>Eukaryota</taxon>
        <taxon>Viridiplantae</taxon>
        <taxon>Streptophyta</taxon>
        <taxon>Embryophyta</taxon>
        <taxon>Tracheophyta</taxon>
        <taxon>Spermatophyta</taxon>
        <taxon>Magnoliopsida</taxon>
        <taxon>eudicotyledons</taxon>
        <taxon>Gunneridae</taxon>
        <taxon>Pentapetalae</taxon>
        <taxon>rosids</taxon>
        <taxon>malvids</taxon>
        <taxon>Brassicales</taxon>
        <taxon>Brassicaceae</taxon>
        <taxon>Brassiceae</taxon>
        <taxon>Brassica</taxon>
    </lineage>
</organism>
<accession>A0A8X7RWS8</accession>
<gene>
    <name evidence="1" type="ORF">Bca52824_043572</name>
</gene>
<keyword evidence="2" id="KW-1185">Reference proteome</keyword>
<dbReference type="AlphaFoldDB" id="A0A8X7RWS8"/>
<evidence type="ECO:0000313" key="2">
    <source>
        <dbReference type="Proteomes" id="UP000886595"/>
    </source>
</evidence>
<name>A0A8X7RWS8_BRACI</name>
<dbReference type="OrthoDB" id="239262at2759"/>
<dbReference type="Proteomes" id="UP000886595">
    <property type="component" value="Unassembled WGS sequence"/>
</dbReference>
<sequence>MMIATSSFLSSSCSLLTSQGPNRRMQWKRHEKRQFSRKVAVSGVITAGFELKPPPYPLVR</sequence>
<evidence type="ECO:0000313" key="1">
    <source>
        <dbReference type="EMBL" id="KAG2296903.1"/>
    </source>
</evidence>
<protein>
    <submittedName>
        <fullName evidence="1">Uncharacterized protein</fullName>
    </submittedName>
</protein>
<proteinExistence type="predicted"/>
<comment type="caution">
    <text evidence="1">The sequence shown here is derived from an EMBL/GenBank/DDBJ whole genome shotgun (WGS) entry which is preliminary data.</text>
</comment>